<evidence type="ECO:0000313" key="6">
    <source>
        <dbReference type="Proteomes" id="UP001501319"/>
    </source>
</evidence>
<dbReference type="PROSITE" id="PS01124">
    <property type="entry name" value="HTH_ARAC_FAMILY_2"/>
    <property type="match status" value="1"/>
</dbReference>
<dbReference type="RefSeq" id="WP_344111580.1">
    <property type="nucleotide sequence ID" value="NZ_BAAANE010000004.1"/>
</dbReference>
<dbReference type="InterPro" id="IPR050204">
    <property type="entry name" value="AraC_XylS_family_regulators"/>
</dbReference>
<name>A0ABP4R504_9ACTN</name>
<feature type="domain" description="HTH araC/xylS-type" evidence="4">
    <location>
        <begin position="167"/>
        <end position="269"/>
    </location>
</feature>
<proteinExistence type="predicted"/>
<dbReference type="Pfam" id="PF20240">
    <property type="entry name" value="DUF6597"/>
    <property type="match status" value="1"/>
</dbReference>
<dbReference type="Gene3D" id="1.10.10.60">
    <property type="entry name" value="Homeodomain-like"/>
    <property type="match status" value="1"/>
</dbReference>
<dbReference type="SUPFAM" id="SSF46689">
    <property type="entry name" value="Homeodomain-like"/>
    <property type="match status" value="1"/>
</dbReference>
<dbReference type="Proteomes" id="UP001501319">
    <property type="component" value="Unassembled WGS sequence"/>
</dbReference>
<dbReference type="InterPro" id="IPR018062">
    <property type="entry name" value="HTH_AraC-typ_CS"/>
</dbReference>
<dbReference type="Pfam" id="PF12833">
    <property type="entry name" value="HTH_18"/>
    <property type="match status" value="1"/>
</dbReference>
<comment type="caution">
    <text evidence="5">The sequence shown here is derived from an EMBL/GenBank/DDBJ whole genome shotgun (WGS) entry which is preliminary data.</text>
</comment>
<evidence type="ECO:0000259" key="4">
    <source>
        <dbReference type="PROSITE" id="PS01124"/>
    </source>
</evidence>
<dbReference type="PRINTS" id="PR00032">
    <property type="entry name" value="HTHARAC"/>
</dbReference>
<dbReference type="InterPro" id="IPR046532">
    <property type="entry name" value="DUF6597"/>
</dbReference>
<evidence type="ECO:0000313" key="5">
    <source>
        <dbReference type="EMBL" id="GAA1636711.1"/>
    </source>
</evidence>
<evidence type="ECO:0000256" key="3">
    <source>
        <dbReference type="ARBA" id="ARBA00023163"/>
    </source>
</evidence>
<keyword evidence="1" id="KW-0805">Transcription regulation</keyword>
<protein>
    <submittedName>
        <fullName evidence="5">Helix-turn-helix domain-containing protein</fullName>
    </submittedName>
</protein>
<organism evidence="5 6">
    <name type="scientific">Kribbella alba</name>
    <dbReference type="NCBI Taxonomy" id="190197"/>
    <lineage>
        <taxon>Bacteria</taxon>
        <taxon>Bacillati</taxon>
        <taxon>Actinomycetota</taxon>
        <taxon>Actinomycetes</taxon>
        <taxon>Propionibacteriales</taxon>
        <taxon>Kribbellaceae</taxon>
        <taxon>Kribbella</taxon>
    </lineage>
</organism>
<dbReference type="InterPro" id="IPR018060">
    <property type="entry name" value="HTH_AraC"/>
</dbReference>
<dbReference type="InterPro" id="IPR020449">
    <property type="entry name" value="Tscrpt_reg_AraC-type_HTH"/>
</dbReference>
<evidence type="ECO:0000256" key="2">
    <source>
        <dbReference type="ARBA" id="ARBA00023125"/>
    </source>
</evidence>
<keyword evidence="3" id="KW-0804">Transcription</keyword>
<evidence type="ECO:0000256" key="1">
    <source>
        <dbReference type="ARBA" id="ARBA00023015"/>
    </source>
</evidence>
<dbReference type="EMBL" id="BAAANE010000004">
    <property type="protein sequence ID" value="GAA1636711.1"/>
    <property type="molecule type" value="Genomic_DNA"/>
</dbReference>
<dbReference type="PANTHER" id="PTHR46796">
    <property type="entry name" value="HTH-TYPE TRANSCRIPTIONAL ACTIVATOR RHAS-RELATED"/>
    <property type="match status" value="1"/>
</dbReference>
<keyword evidence="2" id="KW-0238">DNA-binding</keyword>
<keyword evidence="6" id="KW-1185">Reference proteome</keyword>
<gene>
    <name evidence="5" type="ORF">GCM10009744_27260</name>
</gene>
<reference evidence="6" key="1">
    <citation type="journal article" date="2019" name="Int. J. Syst. Evol. Microbiol.">
        <title>The Global Catalogue of Microorganisms (GCM) 10K type strain sequencing project: providing services to taxonomists for standard genome sequencing and annotation.</title>
        <authorList>
            <consortium name="The Broad Institute Genomics Platform"/>
            <consortium name="The Broad Institute Genome Sequencing Center for Infectious Disease"/>
            <person name="Wu L."/>
            <person name="Ma J."/>
        </authorList>
    </citation>
    <scope>NUCLEOTIDE SEQUENCE [LARGE SCALE GENOMIC DNA]</scope>
    <source>
        <strain evidence="6">JCM 14306</strain>
    </source>
</reference>
<dbReference type="SMART" id="SM00342">
    <property type="entry name" value="HTH_ARAC"/>
    <property type="match status" value="1"/>
</dbReference>
<dbReference type="InterPro" id="IPR009057">
    <property type="entry name" value="Homeodomain-like_sf"/>
</dbReference>
<accession>A0ABP4R504</accession>
<sequence length="279" mass="31775">MSTDPGTPPPDNERGILHPQEQARHRTLSRLAAGPQVGRFVEWYWIVEWDLRDQPPYVAEVLPFPSVNVTFEQPGGAFVNGVCTRKFTRELTGRGRVFGVKFWAGGFGAVTGQDVASFRDEVLPLREAFADAGRLADLVFAEESDVRRRAVFEAFLMDHLVAADQSYELVRRIIAAMSEDRSLTRVDQVTERFDLPVRKLQRLFRRYVGVGPKWVLRRYRLHDGADLLARGEVCELADLAVALGYFDQAHFSHEFKEQIGLTPAEYATRTQSERQSTYR</sequence>
<dbReference type="PROSITE" id="PS00041">
    <property type="entry name" value="HTH_ARAC_FAMILY_1"/>
    <property type="match status" value="1"/>
</dbReference>